<keyword evidence="1" id="KW-0732">Signal</keyword>
<evidence type="ECO:0000313" key="2">
    <source>
        <dbReference type="EMBL" id="NYH94129.1"/>
    </source>
</evidence>
<proteinExistence type="predicted"/>
<accession>A0A7Z0BSG9</accession>
<gene>
    <name evidence="2" type="ORF">FHS75_000434</name>
</gene>
<reference evidence="2 3" key="1">
    <citation type="submission" date="2020-07" db="EMBL/GenBank/DDBJ databases">
        <title>Genomic Encyclopedia of Type Strains, Phase IV (KMG-IV): sequencing the most valuable type-strain genomes for metagenomic binning, comparative biology and taxonomic classification.</title>
        <authorList>
            <person name="Goeker M."/>
        </authorList>
    </citation>
    <scope>NUCLEOTIDE SEQUENCE [LARGE SCALE GENOMIC DNA]</scope>
    <source>
        <strain evidence="2 3">DSM 29043</strain>
    </source>
</reference>
<evidence type="ECO:0000313" key="3">
    <source>
        <dbReference type="Proteomes" id="UP000522081"/>
    </source>
</evidence>
<comment type="caution">
    <text evidence="2">The sequence shown here is derived from an EMBL/GenBank/DDBJ whole genome shotgun (WGS) entry which is preliminary data.</text>
</comment>
<dbReference type="Proteomes" id="UP000522081">
    <property type="component" value="Unassembled WGS sequence"/>
</dbReference>
<name>A0A7Z0BSG9_9SPHN</name>
<dbReference type="AlphaFoldDB" id="A0A7Z0BSG9"/>
<keyword evidence="3" id="KW-1185">Reference proteome</keyword>
<sequence>MKRIAAFLAALSALFAALPASAEEVLTIVNRTGYPLAQIYISPSDTNDWEENLLGRSGLANGRQWRIDFSRSANTCIWDMRIVYADGYVYDWGGLNLCRFATAIITYDEASGETYVQTR</sequence>
<dbReference type="EMBL" id="JACBZF010000001">
    <property type="protein sequence ID" value="NYH94129.1"/>
    <property type="molecule type" value="Genomic_DNA"/>
</dbReference>
<feature type="signal peptide" evidence="1">
    <location>
        <begin position="1"/>
        <end position="22"/>
    </location>
</feature>
<dbReference type="RefSeq" id="WP_179406077.1">
    <property type="nucleotide sequence ID" value="NZ_BMGF01000001.1"/>
</dbReference>
<feature type="chain" id="PRO_5031325578" description="Argininosuccinate lyase" evidence="1">
    <location>
        <begin position="23"/>
        <end position="119"/>
    </location>
</feature>
<protein>
    <recommendedName>
        <fullName evidence="4">Argininosuccinate lyase</fullName>
    </recommendedName>
</protein>
<evidence type="ECO:0008006" key="4">
    <source>
        <dbReference type="Google" id="ProtNLM"/>
    </source>
</evidence>
<organism evidence="2 3">
    <name type="scientific">Novosphingobium marinum</name>
    <dbReference type="NCBI Taxonomy" id="1514948"/>
    <lineage>
        <taxon>Bacteria</taxon>
        <taxon>Pseudomonadati</taxon>
        <taxon>Pseudomonadota</taxon>
        <taxon>Alphaproteobacteria</taxon>
        <taxon>Sphingomonadales</taxon>
        <taxon>Sphingomonadaceae</taxon>
        <taxon>Novosphingobium</taxon>
    </lineage>
</organism>
<evidence type="ECO:0000256" key="1">
    <source>
        <dbReference type="SAM" id="SignalP"/>
    </source>
</evidence>